<organism evidence="2 3">
    <name type="scientific">Streptomyces zagrosensis</name>
    <dbReference type="NCBI Taxonomy" id="1042984"/>
    <lineage>
        <taxon>Bacteria</taxon>
        <taxon>Bacillati</taxon>
        <taxon>Actinomycetota</taxon>
        <taxon>Actinomycetes</taxon>
        <taxon>Kitasatosporales</taxon>
        <taxon>Streptomycetaceae</taxon>
        <taxon>Streptomyces</taxon>
    </lineage>
</organism>
<dbReference type="InterPro" id="IPR016181">
    <property type="entry name" value="Acyl_CoA_acyltransferase"/>
</dbReference>
<evidence type="ECO:0000313" key="2">
    <source>
        <dbReference type="EMBL" id="MBB5937862.1"/>
    </source>
</evidence>
<dbReference type="GO" id="GO:0016747">
    <property type="term" value="F:acyltransferase activity, transferring groups other than amino-acyl groups"/>
    <property type="evidence" value="ECO:0007669"/>
    <property type="project" value="InterPro"/>
</dbReference>
<accession>A0A7W9V0H4</accession>
<name>A0A7W9V0H4_9ACTN</name>
<dbReference type="EMBL" id="JACHJL010000013">
    <property type="protein sequence ID" value="MBB5937862.1"/>
    <property type="molecule type" value="Genomic_DNA"/>
</dbReference>
<keyword evidence="2" id="KW-0808">Transferase</keyword>
<dbReference type="Gene3D" id="3.40.630.30">
    <property type="match status" value="1"/>
</dbReference>
<dbReference type="Pfam" id="PF13673">
    <property type="entry name" value="Acetyltransf_10"/>
    <property type="match status" value="1"/>
</dbReference>
<dbReference type="PROSITE" id="PS51186">
    <property type="entry name" value="GNAT"/>
    <property type="match status" value="1"/>
</dbReference>
<evidence type="ECO:0000313" key="3">
    <source>
        <dbReference type="Proteomes" id="UP000588098"/>
    </source>
</evidence>
<dbReference type="AlphaFoldDB" id="A0A7W9V0H4"/>
<gene>
    <name evidence="2" type="ORF">FHS42_004946</name>
</gene>
<comment type="caution">
    <text evidence="2">The sequence shown here is derived from an EMBL/GenBank/DDBJ whole genome shotgun (WGS) entry which is preliminary data.</text>
</comment>
<reference evidence="2 3" key="1">
    <citation type="submission" date="2020-08" db="EMBL/GenBank/DDBJ databases">
        <title>Genomic Encyclopedia of Type Strains, Phase III (KMG-III): the genomes of soil and plant-associated and newly described type strains.</title>
        <authorList>
            <person name="Whitman W."/>
        </authorList>
    </citation>
    <scope>NUCLEOTIDE SEQUENCE [LARGE SCALE GENOMIC DNA]</scope>
    <source>
        <strain evidence="2 3">CECT 8305</strain>
    </source>
</reference>
<protein>
    <submittedName>
        <fullName evidence="2">GNAT superfamily N-acetyltransferase</fullName>
    </submittedName>
</protein>
<proteinExistence type="predicted"/>
<dbReference type="Proteomes" id="UP000588098">
    <property type="component" value="Unassembled WGS sequence"/>
</dbReference>
<evidence type="ECO:0000259" key="1">
    <source>
        <dbReference type="PROSITE" id="PS51186"/>
    </source>
</evidence>
<dbReference type="SUPFAM" id="SSF55729">
    <property type="entry name" value="Acyl-CoA N-acyltransferases (Nat)"/>
    <property type="match status" value="1"/>
</dbReference>
<feature type="domain" description="N-acetyltransferase" evidence="1">
    <location>
        <begin position="1"/>
        <end position="72"/>
    </location>
</feature>
<sequence length="74" mass="8350">MVLPPWRKQGVSTRLHEALIGACRQEARSTLLVDVTHPKVVRLYESWGYGKVGEQKPFEDSPVFAVMVKELARG</sequence>
<dbReference type="InterPro" id="IPR000182">
    <property type="entry name" value="GNAT_dom"/>
</dbReference>
<keyword evidence="3" id="KW-1185">Reference proteome</keyword>